<evidence type="ECO:0000313" key="4">
    <source>
        <dbReference type="Proteomes" id="UP000479000"/>
    </source>
</evidence>
<name>A0A6H5HSV7_9HEMI</name>
<feature type="compositionally biased region" description="Pro residues" evidence="1">
    <location>
        <begin position="17"/>
        <end position="26"/>
    </location>
</feature>
<dbReference type="EMBL" id="CADCXU010035720">
    <property type="protein sequence ID" value="CAB0020764.1"/>
    <property type="molecule type" value="Genomic_DNA"/>
</dbReference>
<keyword evidence="4" id="KW-1185">Reference proteome</keyword>
<feature type="compositionally biased region" description="Low complexity" evidence="1">
    <location>
        <begin position="1"/>
        <end position="16"/>
    </location>
</feature>
<protein>
    <submittedName>
        <fullName evidence="2">Uncharacterized protein</fullName>
    </submittedName>
</protein>
<feature type="region of interest" description="Disordered" evidence="1">
    <location>
        <begin position="41"/>
        <end position="65"/>
    </location>
</feature>
<sequence length="65" mass="7235">MKRSSSASSAPQSVPSPQSPVSPIMPPQIENWSQLIRYCQRRNAASSSAERDKPEKDFPARYKGD</sequence>
<feature type="compositionally biased region" description="Basic and acidic residues" evidence="1">
    <location>
        <begin position="49"/>
        <end position="65"/>
    </location>
</feature>
<evidence type="ECO:0000256" key="1">
    <source>
        <dbReference type="SAM" id="MobiDB-lite"/>
    </source>
</evidence>
<evidence type="ECO:0000313" key="2">
    <source>
        <dbReference type="EMBL" id="CAB0020764.1"/>
    </source>
</evidence>
<feature type="region of interest" description="Disordered" evidence="1">
    <location>
        <begin position="1"/>
        <end position="28"/>
    </location>
</feature>
<dbReference type="AlphaFoldDB" id="A0A6H5HSV7"/>
<evidence type="ECO:0000313" key="3">
    <source>
        <dbReference type="EMBL" id="CAB0020766.1"/>
    </source>
</evidence>
<proteinExistence type="predicted"/>
<reference evidence="2 4" key="1">
    <citation type="submission" date="2020-02" db="EMBL/GenBank/DDBJ databases">
        <authorList>
            <person name="Ferguson B K."/>
        </authorList>
    </citation>
    <scope>NUCLEOTIDE SEQUENCE [LARGE SCALE GENOMIC DNA]</scope>
</reference>
<gene>
    <name evidence="2" type="ORF">NTEN_LOCUS24311</name>
    <name evidence="3" type="ORF">NTEN_LOCUS24313</name>
</gene>
<accession>A0A6H5HSV7</accession>
<feature type="non-terminal residue" evidence="2">
    <location>
        <position position="65"/>
    </location>
</feature>
<dbReference type="Proteomes" id="UP000479000">
    <property type="component" value="Unassembled WGS sequence"/>
</dbReference>
<dbReference type="EMBL" id="CADCXU010035722">
    <property type="protein sequence ID" value="CAB0020766.1"/>
    <property type="molecule type" value="Genomic_DNA"/>
</dbReference>
<organism evidence="2 4">
    <name type="scientific">Nesidiocoris tenuis</name>
    <dbReference type="NCBI Taxonomy" id="355587"/>
    <lineage>
        <taxon>Eukaryota</taxon>
        <taxon>Metazoa</taxon>
        <taxon>Ecdysozoa</taxon>
        <taxon>Arthropoda</taxon>
        <taxon>Hexapoda</taxon>
        <taxon>Insecta</taxon>
        <taxon>Pterygota</taxon>
        <taxon>Neoptera</taxon>
        <taxon>Paraneoptera</taxon>
        <taxon>Hemiptera</taxon>
        <taxon>Heteroptera</taxon>
        <taxon>Panheteroptera</taxon>
        <taxon>Cimicomorpha</taxon>
        <taxon>Miridae</taxon>
        <taxon>Dicyphina</taxon>
        <taxon>Nesidiocoris</taxon>
    </lineage>
</organism>